<feature type="region of interest" description="Disordered" evidence="1">
    <location>
        <begin position="38"/>
        <end position="70"/>
    </location>
</feature>
<evidence type="ECO:0000256" key="1">
    <source>
        <dbReference type="SAM" id="MobiDB-lite"/>
    </source>
</evidence>
<proteinExistence type="predicted"/>
<reference evidence="3" key="1">
    <citation type="submission" date="2025-08" db="UniProtKB">
        <authorList>
            <consortium name="RefSeq"/>
        </authorList>
    </citation>
    <scope>IDENTIFICATION</scope>
    <source>
        <tissue evidence="3">Whole body</tissue>
    </source>
</reference>
<name>A0AAJ7JEA7_9HYME</name>
<feature type="region of interest" description="Disordered" evidence="1">
    <location>
        <begin position="212"/>
        <end position="350"/>
    </location>
</feature>
<dbReference type="KEGG" id="ccal:108631817"/>
<evidence type="ECO:0000313" key="2">
    <source>
        <dbReference type="Proteomes" id="UP000694925"/>
    </source>
</evidence>
<sequence length="903" mass="102194">MDQNEYIEVRIFESVGEIPNAEREYSIKTLSTIPECDTSKVSRNKQSSNSKPIIESYTRSKKKPGSPRATSVPLDIDLLLRYYACNSSMEKSINQVLARSNDQVCKDTDQSPLLELGAAYKICNSLKESASRNSLLSTFRFHDILNRLQSMVRRCSRETLNEILSNDPTMKICEHCGVISCSKQRGVSVDSRTSPPKTSYFLSTQLFPDIASSGDDKSEMQYKRRLSKDAKRRNDLLKDGNAGYQKRWDKERRGRGMSLSIDRDNDLRTSPQQVEIMVAERENDSETQGTCSTQGATTKEEDRLESQDQQIRNSQTGKTISKGKAKSGASHQPRIVSNCEEGDKAKSDTAANVTSTCLREGYFNSVDYKREFLGDVSNNKRNEWRTSSRERPGVKESGERVVRDVLYENPKSRFDNLIEKICASANDGQAIESKQSTTDAVRIPSADVMSYLASGQFRSMDRGKKDFVSQLDYRSCARSRRDNNRSFVLHNERDCDPCPNSEFLMCHKLMPSGKVVNSSKMLSKSSLNYAERPRHVESSSKAQEFKSFTYLMEEDSLENCVKPSSGLEQANESNTTLFSSSSAENMIRKWVKAPRGSKESSVYETYKSSYTSKPSAIGLDAGAFRTNETCGYCMLTNTLINGQSYLQAHSTNQMTGNNTKFDRPSIAKDFKAWTSRESIKNKTSVSNSKKNRDQSKKSFKRQILTSLRSIKSLKLSKSKDIEATAKSPSNSSLSDHVKTIFRRIFYRESSFKDMANSNERFNKTNNVLSLYRKVLEGTERMDWPAFQQFVENLHPDQKKSWREICKSINDEVKRVAGEEDGYTEICIEIASVPSMGYEGRRGERSNEIVFEMDITLGDVERCLGRQLPYPEKEQLAALERASEFANVRNDDVCDTEVASNQAE</sequence>
<feature type="compositionally biased region" description="Polar residues" evidence="1">
    <location>
        <begin position="39"/>
        <end position="51"/>
    </location>
</feature>
<feature type="compositionally biased region" description="Polar residues" evidence="1">
    <location>
        <begin position="307"/>
        <end position="319"/>
    </location>
</feature>
<gene>
    <name evidence="3" type="primary">LOC108631817</name>
</gene>
<protein>
    <submittedName>
        <fullName evidence="3">Uncharacterized protein LOC108631817</fullName>
    </submittedName>
</protein>
<accession>A0AAJ7JEA7</accession>
<dbReference type="RefSeq" id="XP_017891471.1">
    <property type="nucleotide sequence ID" value="XM_018035982.2"/>
</dbReference>
<dbReference type="AlphaFoldDB" id="A0AAJ7JEA7"/>
<organism evidence="2 3">
    <name type="scientific">Ceratina calcarata</name>
    <dbReference type="NCBI Taxonomy" id="156304"/>
    <lineage>
        <taxon>Eukaryota</taxon>
        <taxon>Metazoa</taxon>
        <taxon>Ecdysozoa</taxon>
        <taxon>Arthropoda</taxon>
        <taxon>Hexapoda</taxon>
        <taxon>Insecta</taxon>
        <taxon>Pterygota</taxon>
        <taxon>Neoptera</taxon>
        <taxon>Endopterygota</taxon>
        <taxon>Hymenoptera</taxon>
        <taxon>Apocrita</taxon>
        <taxon>Aculeata</taxon>
        <taxon>Apoidea</taxon>
        <taxon>Anthophila</taxon>
        <taxon>Apidae</taxon>
        <taxon>Ceratina</taxon>
        <taxon>Zadontomerus</taxon>
    </lineage>
</organism>
<evidence type="ECO:0000313" key="3">
    <source>
        <dbReference type="RefSeq" id="XP_017891471.1"/>
    </source>
</evidence>
<dbReference type="GeneID" id="108631817"/>
<dbReference type="Proteomes" id="UP000694925">
    <property type="component" value="Unplaced"/>
</dbReference>
<feature type="compositionally biased region" description="Basic and acidic residues" evidence="1">
    <location>
        <begin position="214"/>
        <end position="238"/>
    </location>
</feature>
<feature type="compositionally biased region" description="Polar residues" evidence="1">
    <location>
        <begin position="286"/>
        <end position="297"/>
    </location>
</feature>
<keyword evidence="2" id="KW-1185">Reference proteome</keyword>